<reference evidence="4" key="1">
    <citation type="journal article" date="2018" name="Nat. Microbiol.">
        <title>Leveraging single-cell genomics to expand the fungal tree of life.</title>
        <authorList>
            <person name="Ahrendt S.R."/>
            <person name="Quandt C.A."/>
            <person name="Ciobanu D."/>
            <person name="Clum A."/>
            <person name="Salamov A."/>
            <person name="Andreopoulos B."/>
            <person name="Cheng J.F."/>
            <person name="Woyke T."/>
            <person name="Pelin A."/>
            <person name="Henrissat B."/>
            <person name="Reynolds N.K."/>
            <person name="Benny G.L."/>
            <person name="Smith M.E."/>
            <person name="James T.Y."/>
            <person name="Grigoriev I.V."/>
        </authorList>
    </citation>
    <scope>NUCLEOTIDE SEQUENCE [LARGE SCALE GENOMIC DNA]</scope>
    <source>
        <strain evidence="4">RSA 468</strain>
    </source>
</reference>
<organism evidence="3 4">
    <name type="scientific">Dimargaris cristalligena</name>
    <dbReference type="NCBI Taxonomy" id="215637"/>
    <lineage>
        <taxon>Eukaryota</taxon>
        <taxon>Fungi</taxon>
        <taxon>Fungi incertae sedis</taxon>
        <taxon>Zoopagomycota</taxon>
        <taxon>Kickxellomycotina</taxon>
        <taxon>Dimargaritomycetes</taxon>
        <taxon>Dimargaritales</taxon>
        <taxon>Dimargaritaceae</taxon>
        <taxon>Dimargaris</taxon>
    </lineage>
</organism>
<accession>A0A4P9ZNX7</accession>
<evidence type="ECO:0000256" key="1">
    <source>
        <dbReference type="SAM" id="Coils"/>
    </source>
</evidence>
<name>A0A4P9ZNX7_9FUNG</name>
<feature type="coiled-coil region" evidence="1">
    <location>
        <begin position="203"/>
        <end position="258"/>
    </location>
</feature>
<feature type="coiled-coil region" evidence="1">
    <location>
        <begin position="361"/>
        <end position="388"/>
    </location>
</feature>
<evidence type="ECO:0000313" key="4">
    <source>
        <dbReference type="Proteomes" id="UP000268162"/>
    </source>
</evidence>
<evidence type="ECO:0000256" key="2">
    <source>
        <dbReference type="SAM" id="MobiDB-lite"/>
    </source>
</evidence>
<feature type="region of interest" description="Disordered" evidence="2">
    <location>
        <begin position="114"/>
        <end position="137"/>
    </location>
</feature>
<dbReference type="Proteomes" id="UP000268162">
    <property type="component" value="Unassembled WGS sequence"/>
</dbReference>
<sequence length="603" mass="69570">RQAFEQRIADLEDRVQREARALRDAMAHRDTLQREIVGMCGDYECQIEGLKGELERTQNNARASEDQLRGQLAEAESTSTDLRGENDGLRHSLTQAEDRLGSLALALETQASESKDMLDRLSRQHEQEQGERQRLESELKDRDQLVLRLETRLKDLTLALTQAQDSQRLTSDTNTTEQRALNQKIIDLQAELVNVGREKVELVVQHQQEITSLHAELQAAQARELNQAHELDLLRNSVGDLQQKLQRANRLMKQRESRFLIELKSVDAQITELHASKRRLMEQFEQDARPTEDLLAAAMDEDDDIRDAEDESTREAQAIAPTLLTSKVAVETTRTLELLDRQRRALTATYHLNEQKWLTENENLVDEIELLRSQIRSLEHDRDTLGRQWARDIHANVSHLVEHHTRSSRAIDEVIHQCQLELRLAETALHKLQVPLQQAREEIQALHTQREELQLQWDKHRQQLESEREDLEAQLRLHGDEIRGLEAQLKEDEAGRDEAIDRGTANSDSEDDGNQSPLSPRSTLTRIADLKQLNEELQDNLTQSSSELADRSADHQRLMDDMDAQIRELEQSVQTIDETYEFRHRDFQAKEAQLQRALADQPV</sequence>
<keyword evidence="1" id="KW-0175">Coiled coil</keyword>
<dbReference type="AlphaFoldDB" id="A0A4P9ZNX7"/>
<feature type="non-terminal residue" evidence="3">
    <location>
        <position position="1"/>
    </location>
</feature>
<protein>
    <submittedName>
        <fullName evidence="3">Uncharacterized protein</fullName>
    </submittedName>
</protein>
<dbReference type="EMBL" id="ML003284">
    <property type="protein sequence ID" value="RKP34252.1"/>
    <property type="molecule type" value="Genomic_DNA"/>
</dbReference>
<dbReference type="STRING" id="215637.A0A4P9ZNX7"/>
<gene>
    <name evidence="3" type="ORF">BJ085DRAFT_39354</name>
</gene>
<keyword evidence="4" id="KW-1185">Reference proteome</keyword>
<evidence type="ECO:0000313" key="3">
    <source>
        <dbReference type="EMBL" id="RKP34252.1"/>
    </source>
</evidence>
<feature type="region of interest" description="Disordered" evidence="2">
    <location>
        <begin position="486"/>
        <end position="522"/>
    </location>
</feature>
<proteinExistence type="predicted"/>
<feature type="region of interest" description="Disordered" evidence="2">
    <location>
        <begin position="57"/>
        <end position="87"/>
    </location>
</feature>
<feature type="coiled-coil region" evidence="1">
    <location>
        <begin position="527"/>
        <end position="579"/>
    </location>
</feature>
<feature type="compositionally biased region" description="Basic and acidic residues" evidence="2">
    <location>
        <begin position="486"/>
        <end position="501"/>
    </location>
</feature>